<dbReference type="PROSITE" id="PS00924">
    <property type="entry name" value="ASP_GLU_RACEMASE_2"/>
    <property type="match status" value="1"/>
</dbReference>
<dbReference type="KEGG" id="sdl:Sdel_0053"/>
<dbReference type="HOGENOM" id="CLU_055360_1_0_7"/>
<comment type="similarity">
    <text evidence="1">Belongs to the aspartate/glutamate racemases family.</text>
</comment>
<dbReference type="InterPro" id="IPR004380">
    <property type="entry name" value="Asp_race"/>
</dbReference>
<sequence>MKTIGLIGGMSWESTLSYYTLLNEGIKERLGGLHSAKVVLYSVDFAPIAQFQKEGKWEETAQIIKEAAISLERAGVDIILLCTNTMHKILPLVTPFIQTPFLHIAEATAHALNENGAKKSILLGTKFTMQETFYTDILNQHSIEIIIPDKNAIETINRIIFDELCIGKIETASRDSFIEIIHALKRQNDEIDSVILGCTEIGLLLNQESSHLPLFDTTLLHVKEALKYVLSEK</sequence>
<dbReference type="InterPro" id="IPR001920">
    <property type="entry name" value="Asp/Glu_race"/>
</dbReference>
<proteinExistence type="inferred from homology"/>
<organism evidence="3 4">
    <name type="scientific">Sulfurospirillum deleyianum (strain ATCC 51133 / DSM 6946 / 5175)</name>
    <dbReference type="NCBI Taxonomy" id="525898"/>
    <lineage>
        <taxon>Bacteria</taxon>
        <taxon>Pseudomonadati</taxon>
        <taxon>Campylobacterota</taxon>
        <taxon>Epsilonproteobacteria</taxon>
        <taxon>Campylobacterales</taxon>
        <taxon>Sulfurospirillaceae</taxon>
        <taxon>Sulfurospirillum</taxon>
    </lineage>
</organism>
<dbReference type="RefSeq" id="WP_012855857.1">
    <property type="nucleotide sequence ID" value="NC_013512.1"/>
</dbReference>
<evidence type="ECO:0000313" key="4">
    <source>
        <dbReference type="Proteomes" id="UP000002222"/>
    </source>
</evidence>
<dbReference type="Gene3D" id="3.40.50.1860">
    <property type="match status" value="2"/>
</dbReference>
<dbReference type="GO" id="GO:0047661">
    <property type="term" value="F:amino-acid racemase activity"/>
    <property type="evidence" value="ECO:0007669"/>
    <property type="project" value="InterPro"/>
</dbReference>
<keyword evidence="2" id="KW-0413">Isomerase</keyword>
<evidence type="ECO:0000256" key="1">
    <source>
        <dbReference type="ARBA" id="ARBA00007847"/>
    </source>
</evidence>
<dbReference type="InterPro" id="IPR015942">
    <property type="entry name" value="Asp/Glu/hydantoin_racemase"/>
</dbReference>
<evidence type="ECO:0000313" key="3">
    <source>
        <dbReference type="EMBL" id="ACZ11091.1"/>
    </source>
</evidence>
<reference evidence="4" key="1">
    <citation type="submission" date="2009-11" db="EMBL/GenBank/DDBJ databases">
        <title>The complete genome of Sulfurospirillum deleyianum DSM 6946.</title>
        <authorList>
            <consortium name="US DOE Joint Genome Institute (JGI-PGF)"/>
            <person name="Lucas S."/>
            <person name="Copeland A."/>
            <person name="Lapidus A."/>
            <person name="Glavina del Rio T."/>
            <person name="Dalin E."/>
            <person name="Tice H."/>
            <person name="Bruce D."/>
            <person name="Goodwin L."/>
            <person name="Pitluck S."/>
            <person name="Kyrpides N."/>
            <person name="Mavromatis K."/>
            <person name="Ivanova N."/>
            <person name="Ovchinnikova G."/>
            <person name="Munk A.C."/>
            <person name="Lu M."/>
            <person name="Brettin T."/>
            <person name="Detter J.C."/>
            <person name="Han C."/>
            <person name="Tapia R."/>
            <person name="Larimer F."/>
            <person name="Land M."/>
            <person name="Hauser L."/>
            <person name="Markowitz V."/>
            <person name="Cheng J.F."/>
            <person name="Hugenholtz P."/>
            <person name="Woyke T."/>
            <person name="Wu D."/>
            <person name="Aumann P."/>
            <person name="Schneider S."/>
            <person name="Lang E."/>
            <person name="Spring S."/>
            <person name="Klenk H.P."/>
            <person name="Eisen J.A."/>
        </authorList>
    </citation>
    <scope>NUCLEOTIDE SEQUENCE [LARGE SCALE GENOMIC DNA]</scope>
    <source>
        <strain evidence="4">ATCC 51133 / DSM 6946 / 5175</strain>
    </source>
</reference>
<dbReference type="eggNOG" id="COG1794">
    <property type="taxonomic scope" value="Bacteria"/>
</dbReference>
<name>D1B0U7_SULD5</name>
<reference evidence="3 4" key="2">
    <citation type="journal article" date="2010" name="Stand. Genomic Sci.">
        <title>Complete genome sequence of Sulfurospirillum deleyianum type strain (5175).</title>
        <authorList>
            <person name="Sikorski J."/>
            <person name="Lapidus A."/>
            <person name="Copeland A."/>
            <person name="Glavina Del Rio T."/>
            <person name="Nolan M."/>
            <person name="Lucas S."/>
            <person name="Chen F."/>
            <person name="Tice H."/>
            <person name="Cheng J.F."/>
            <person name="Saunders E."/>
            <person name="Bruce D."/>
            <person name="Goodwin L."/>
            <person name="Pitluck S."/>
            <person name="Ovchinnikova G."/>
            <person name="Pati A."/>
            <person name="Ivanova N."/>
            <person name="Mavromatis K."/>
            <person name="Chen A."/>
            <person name="Palaniappan K."/>
            <person name="Chain P."/>
            <person name="Land M."/>
            <person name="Hauser L."/>
            <person name="Chang Y.J."/>
            <person name="Jeffries C.D."/>
            <person name="Brettin T."/>
            <person name="Detter J.C."/>
            <person name="Han C."/>
            <person name="Rohde M."/>
            <person name="Lang E."/>
            <person name="Spring S."/>
            <person name="Goker M."/>
            <person name="Bristow J."/>
            <person name="Eisen J.A."/>
            <person name="Markowitz V."/>
            <person name="Hugenholtz P."/>
            <person name="Kyrpides N.C."/>
            <person name="Klenk H.P."/>
        </authorList>
    </citation>
    <scope>NUCLEOTIDE SEQUENCE [LARGE SCALE GENOMIC DNA]</scope>
    <source>
        <strain evidence="4">ATCC 51133 / DSM 6946 / 5175</strain>
    </source>
</reference>
<dbReference type="PANTHER" id="PTHR21198:SF7">
    <property type="entry name" value="ASPARTATE-GLUTAMATE RACEMASE FAMILY"/>
    <property type="match status" value="1"/>
</dbReference>
<dbReference type="PANTHER" id="PTHR21198">
    <property type="entry name" value="GLUTAMATE RACEMASE"/>
    <property type="match status" value="1"/>
</dbReference>
<evidence type="ECO:0000256" key="2">
    <source>
        <dbReference type="ARBA" id="ARBA00023235"/>
    </source>
</evidence>
<keyword evidence="4" id="KW-1185">Reference proteome</keyword>
<dbReference type="OrthoDB" id="9803739at2"/>
<dbReference type="EMBL" id="CP001816">
    <property type="protein sequence ID" value="ACZ11091.1"/>
    <property type="molecule type" value="Genomic_DNA"/>
</dbReference>
<dbReference type="STRING" id="525898.Sdel_0053"/>
<dbReference type="Proteomes" id="UP000002222">
    <property type="component" value="Chromosome"/>
</dbReference>
<dbReference type="NCBIfam" id="TIGR00035">
    <property type="entry name" value="asp_race"/>
    <property type="match status" value="1"/>
</dbReference>
<dbReference type="Pfam" id="PF01177">
    <property type="entry name" value="Asp_Glu_race"/>
    <property type="match status" value="1"/>
</dbReference>
<gene>
    <name evidence="3" type="ordered locus">Sdel_0053</name>
</gene>
<protein>
    <submittedName>
        <fullName evidence="3">Aspartate racemase</fullName>
    </submittedName>
</protein>
<dbReference type="InterPro" id="IPR033134">
    <property type="entry name" value="Asp/Glu_racemase_AS_2"/>
</dbReference>
<dbReference type="SUPFAM" id="SSF53681">
    <property type="entry name" value="Aspartate/glutamate racemase"/>
    <property type="match status" value="2"/>
</dbReference>
<accession>D1B0U7</accession>
<dbReference type="AlphaFoldDB" id="D1B0U7"/>